<evidence type="ECO:0000256" key="7">
    <source>
        <dbReference type="SAM" id="SignalP"/>
    </source>
</evidence>
<sequence length="459" mass="51041">MRRHLRLLAIALTLASPARAQVDSAREARLAWFKDAKYGLFIHWGLYAIPAGQWKGKTIPGIGEWIMNRARIPVREYEQLARQFNPTRFDADAWARMARDAGMKYVVITSKHHDGFALFRSDVSRYDVVDATPFKRDVLAELAKACAKYGLRLGFYYSQAQDWHEPNGAGNTWDFGPDSLKDYDAYLRGKAEPQVRELLTRYGPVALIWFDTPRMMTPERAKRFTDIVRTLQPNTLIDGRLGAAGDYVSTGDNAIPSAVRGEYWEVPATLNHTWGYRTDDADWKSPGDVIFKLVDVVSKGGNYLLNVGPMPNGEMPRAAVDILTTAGAWLKKNGEAVYGAGPTPFGDELGEPATKAKDARGQPAFLARTDYRVTTKPGKLFFTFFRDPGGTFELPAMPNAVQRAYRLSDGAPMEVRTTAAGARQIVLPRFPADRPGFLAIDDLMGTVIVVEIDGGTVKR</sequence>
<geneLocation type="plasmid" evidence="9 10">
    <name>2</name>
</geneLocation>
<gene>
    <name evidence="9" type="ORF">J421_5652</name>
</gene>
<dbReference type="GO" id="GO:0016139">
    <property type="term" value="P:glycoside catabolic process"/>
    <property type="evidence" value="ECO:0007669"/>
    <property type="project" value="TreeGrafter"/>
</dbReference>
<feature type="chain" id="PRO_5004794584" description="alpha-L-fucosidase" evidence="7">
    <location>
        <begin position="21"/>
        <end position="459"/>
    </location>
</feature>
<dbReference type="PATRIC" id="fig|861299.3.peg.5689"/>
<dbReference type="GO" id="GO:0006004">
    <property type="term" value="P:fucose metabolic process"/>
    <property type="evidence" value="ECO:0007669"/>
    <property type="project" value="InterPro"/>
</dbReference>
<keyword evidence="4 7" id="KW-0732">Signal</keyword>
<dbReference type="PRINTS" id="PR00741">
    <property type="entry name" value="GLHYDRLASE29"/>
</dbReference>
<keyword evidence="6" id="KW-0326">Glycosidase</keyword>
<dbReference type="InterPro" id="IPR017853">
    <property type="entry name" value="GH"/>
</dbReference>
<evidence type="ECO:0000256" key="5">
    <source>
        <dbReference type="ARBA" id="ARBA00022801"/>
    </source>
</evidence>
<dbReference type="Proteomes" id="UP000019151">
    <property type="component" value="Plasmid 2"/>
</dbReference>
<keyword evidence="10" id="KW-1185">Reference proteome</keyword>
<dbReference type="KEGG" id="gba:J421_5652"/>
<dbReference type="GO" id="GO:0005764">
    <property type="term" value="C:lysosome"/>
    <property type="evidence" value="ECO:0007669"/>
    <property type="project" value="TreeGrafter"/>
</dbReference>
<dbReference type="InterPro" id="IPR000933">
    <property type="entry name" value="Glyco_hydro_29"/>
</dbReference>
<dbReference type="eggNOG" id="COG3669">
    <property type="taxonomic scope" value="Bacteria"/>
</dbReference>
<reference evidence="9 10" key="1">
    <citation type="journal article" date="2014" name="Genome Announc.">
        <title>Genome Sequence and Methylome of Soil Bacterium Gemmatirosa kalamazoonensis KBS708T, a Member of the Rarely Cultivated Gemmatimonadetes Phylum.</title>
        <authorList>
            <person name="Debruyn J.M."/>
            <person name="Radosevich M."/>
            <person name="Wommack K.E."/>
            <person name="Polson S.W."/>
            <person name="Hauser L.J."/>
            <person name="Fawaz M.N."/>
            <person name="Korlach J."/>
            <person name="Tsai Y.C."/>
        </authorList>
    </citation>
    <scope>NUCLEOTIDE SEQUENCE [LARGE SCALE GENOMIC DNA]</scope>
    <source>
        <strain evidence="9 10">KBS708</strain>
        <plasmid evidence="10">Plasmid 2</plasmid>
    </source>
</reference>
<feature type="signal peptide" evidence="7">
    <location>
        <begin position="1"/>
        <end position="20"/>
    </location>
</feature>
<dbReference type="Pfam" id="PF01120">
    <property type="entry name" value="Alpha_L_fucos"/>
    <property type="match status" value="1"/>
</dbReference>
<feature type="domain" description="Glycoside hydrolase family 29 N-terminal" evidence="8">
    <location>
        <begin position="23"/>
        <end position="335"/>
    </location>
</feature>
<dbReference type="Gene3D" id="3.20.20.80">
    <property type="entry name" value="Glycosidases"/>
    <property type="match status" value="1"/>
</dbReference>
<dbReference type="PIRSF" id="PIRSF001092">
    <property type="entry name" value="Alpha-L-fucosidase"/>
    <property type="match status" value="1"/>
</dbReference>
<organism evidence="9 10">
    <name type="scientific">Gemmatirosa kalamazoonensis</name>
    <dbReference type="NCBI Taxonomy" id="861299"/>
    <lineage>
        <taxon>Bacteria</taxon>
        <taxon>Pseudomonadati</taxon>
        <taxon>Gemmatimonadota</taxon>
        <taxon>Gemmatimonadia</taxon>
        <taxon>Gemmatimonadales</taxon>
        <taxon>Gemmatimonadaceae</taxon>
        <taxon>Gemmatirosa</taxon>
    </lineage>
</organism>
<evidence type="ECO:0000256" key="2">
    <source>
        <dbReference type="ARBA" id="ARBA00007951"/>
    </source>
</evidence>
<evidence type="ECO:0000259" key="8">
    <source>
        <dbReference type="Pfam" id="PF01120"/>
    </source>
</evidence>
<evidence type="ECO:0000313" key="10">
    <source>
        <dbReference type="Proteomes" id="UP000019151"/>
    </source>
</evidence>
<evidence type="ECO:0000256" key="4">
    <source>
        <dbReference type="ARBA" id="ARBA00022729"/>
    </source>
</evidence>
<comment type="similarity">
    <text evidence="2">Belongs to the glycosyl hydrolase 29 family.</text>
</comment>
<dbReference type="HOGENOM" id="CLU_002934_0_1_0"/>
<name>W0RRX0_9BACT</name>
<keyword evidence="9" id="KW-0614">Plasmid</keyword>
<evidence type="ECO:0000313" key="9">
    <source>
        <dbReference type="EMBL" id="AHG93187.1"/>
    </source>
</evidence>
<dbReference type="SUPFAM" id="SSF51445">
    <property type="entry name" value="(Trans)glycosidases"/>
    <property type="match status" value="1"/>
</dbReference>
<dbReference type="GO" id="GO:0004560">
    <property type="term" value="F:alpha-L-fucosidase activity"/>
    <property type="evidence" value="ECO:0007669"/>
    <property type="project" value="InterPro"/>
</dbReference>
<keyword evidence="5 9" id="KW-0378">Hydrolase</keyword>
<dbReference type="AlphaFoldDB" id="W0RRX0"/>
<dbReference type="InterPro" id="IPR016286">
    <property type="entry name" value="FUC_metazoa-typ"/>
</dbReference>
<dbReference type="InterPro" id="IPR057739">
    <property type="entry name" value="Glyco_hydro_29_N"/>
</dbReference>
<dbReference type="PANTHER" id="PTHR10030:SF37">
    <property type="entry name" value="ALPHA-L-FUCOSIDASE-RELATED"/>
    <property type="match status" value="1"/>
</dbReference>
<dbReference type="InParanoid" id="W0RRX0"/>
<proteinExistence type="inferred from homology"/>
<dbReference type="EMBL" id="CP007130">
    <property type="protein sequence ID" value="AHG93187.1"/>
    <property type="molecule type" value="Genomic_DNA"/>
</dbReference>
<dbReference type="OrthoDB" id="107551at2"/>
<evidence type="ECO:0000256" key="3">
    <source>
        <dbReference type="ARBA" id="ARBA00012662"/>
    </source>
</evidence>
<accession>W0RRX0</accession>
<dbReference type="RefSeq" id="WP_025414494.1">
    <property type="nucleotide sequence ID" value="NZ_CP007130.1"/>
</dbReference>
<evidence type="ECO:0000256" key="6">
    <source>
        <dbReference type="ARBA" id="ARBA00023295"/>
    </source>
</evidence>
<protein>
    <recommendedName>
        <fullName evidence="3">alpha-L-fucosidase</fullName>
        <ecNumber evidence="3">3.2.1.51</ecNumber>
    </recommendedName>
</protein>
<comment type="function">
    <text evidence="1">Alpha-L-fucosidase is responsible for hydrolyzing the alpha-1,6-linked fucose joined to the reducing-end N-acetylglucosamine of the carbohydrate moieties of glycoproteins.</text>
</comment>
<dbReference type="EC" id="3.2.1.51" evidence="3"/>
<evidence type="ECO:0000256" key="1">
    <source>
        <dbReference type="ARBA" id="ARBA00004071"/>
    </source>
</evidence>
<dbReference type="PANTHER" id="PTHR10030">
    <property type="entry name" value="ALPHA-L-FUCOSIDASE"/>
    <property type="match status" value="1"/>
</dbReference>
<dbReference type="SMART" id="SM00812">
    <property type="entry name" value="Alpha_L_fucos"/>
    <property type="match status" value="1"/>
</dbReference>